<dbReference type="InterPro" id="IPR052728">
    <property type="entry name" value="O2_lipid_transport_reg"/>
</dbReference>
<reference evidence="2" key="1">
    <citation type="submission" date="2021-02" db="EMBL/GenBank/DDBJ databases">
        <authorList>
            <person name="Dougan E. K."/>
            <person name="Rhodes N."/>
            <person name="Thang M."/>
            <person name="Chan C."/>
        </authorList>
    </citation>
    <scope>NUCLEOTIDE SEQUENCE</scope>
</reference>
<feature type="transmembrane region" description="Helical" evidence="1">
    <location>
        <begin position="118"/>
        <end position="135"/>
    </location>
</feature>
<feature type="transmembrane region" description="Helical" evidence="1">
    <location>
        <begin position="155"/>
        <end position="176"/>
    </location>
</feature>
<feature type="transmembrane region" description="Helical" evidence="1">
    <location>
        <begin position="240"/>
        <end position="268"/>
    </location>
</feature>
<feature type="transmembrane region" description="Helical" evidence="1">
    <location>
        <begin position="50"/>
        <end position="71"/>
    </location>
</feature>
<feature type="transmembrane region" description="Helical" evidence="1">
    <location>
        <begin position="197"/>
        <end position="220"/>
    </location>
</feature>
<keyword evidence="3" id="KW-1185">Reference proteome</keyword>
<accession>A0A812JSI2</accession>
<dbReference type="PANTHER" id="PTHR11161:SF0">
    <property type="entry name" value="O-ACYLTRANSFERASE LIKE PROTEIN"/>
    <property type="match status" value="1"/>
</dbReference>
<sequence>NMTVNLQDEGQCAPQSWSVSLEMQLYLVTPPVMMLALLLLKICKVFEFPWWLLGFSGIAWAACCVAREAALPQVIAMDGSVWYTGTQYRCAPYVMGVAVSVLCQQGIPCPAAGLLQRILSLLSWSILAACAYFGGGGPLLGFESPMARWPFGLEAARLHFVLGRPLIAAAAGYLLWRNLHGSELCLNKVLTAPIWRPLARLSYSAYMMQVVNFAAAAWLLAPLSDTTSRAAKAVASLSPPALVCMCYAWAVLYTLFAFALAFLSYIAVEVPGMAWGQRLTARIRPPKPRIDLKLPLVARVA</sequence>
<keyword evidence="1" id="KW-0472">Membrane</keyword>
<evidence type="ECO:0000313" key="2">
    <source>
        <dbReference type="EMBL" id="CAE7212674.1"/>
    </source>
</evidence>
<name>A0A812JSI2_SYMPI</name>
<comment type="caution">
    <text evidence="2">The sequence shown here is derived from an EMBL/GenBank/DDBJ whole genome shotgun (WGS) entry which is preliminary data.</text>
</comment>
<feature type="transmembrane region" description="Helical" evidence="1">
    <location>
        <begin position="91"/>
        <end position="111"/>
    </location>
</feature>
<keyword evidence="1" id="KW-0812">Transmembrane</keyword>
<feature type="transmembrane region" description="Helical" evidence="1">
    <location>
        <begin position="23"/>
        <end position="43"/>
    </location>
</feature>
<organism evidence="2 3">
    <name type="scientific">Symbiodinium pilosum</name>
    <name type="common">Dinoflagellate</name>
    <dbReference type="NCBI Taxonomy" id="2952"/>
    <lineage>
        <taxon>Eukaryota</taxon>
        <taxon>Sar</taxon>
        <taxon>Alveolata</taxon>
        <taxon>Dinophyceae</taxon>
        <taxon>Suessiales</taxon>
        <taxon>Symbiodiniaceae</taxon>
        <taxon>Symbiodinium</taxon>
    </lineage>
</organism>
<feature type="non-terminal residue" evidence="2">
    <location>
        <position position="1"/>
    </location>
</feature>
<protein>
    <submittedName>
        <fullName evidence="2">Nrf-6 protein</fullName>
    </submittedName>
</protein>
<dbReference type="AlphaFoldDB" id="A0A812JSI2"/>
<dbReference type="Proteomes" id="UP000649617">
    <property type="component" value="Unassembled WGS sequence"/>
</dbReference>
<evidence type="ECO:0000256" key="1">
    <source>
        <dbReference type="SAM" id="Phobius"/>
    </source>
</evidence>
<keyword evidence="1" id="KW-1133">Transmembrane helix</keyword>
<dbReference type="EMBL" id="CAJNIZ010002611">
    <property type="protein sequence ID" value="CAE7212674.1"/>
    <property type="molecule type" value="Genomic_DNA"/>
</dbReference>
<dbReference type="PANTHER" id="PTHR11161">
    <property type="entry name" value="O-ACYLTRANSFERASE"/>
    <property type="match status" value="1"/>
</dbReference>
<gene>
    <name evidence="2" type="primary">nrf-6</name>
    <name evidence="2" type="ORF">SPIL2461_LOCUS2397</name>
</gene>
<dbReference type="OrthoDB" id="439748at2759"/>
<proteinExistence type="predicted"/>
<evidence type="ECO:0000313" key="3">
    <source>
        <dbReference type="Proteomes" id="UP000649617"/>
    </source>
</evidence>